<dbReference type="SMART" id="SM00612">
    <property type="entry name" value="Kelch"/>
    <property type="match status" value="1"/>
</dbReference>
<dbReference type="Gene3D" id="2.120.10.80">
    <property type="entry name" value="Kelch-type beta propeller"/>
    <property type="match status" value="2"/>
</dbReference>
<evidence type="ECO:0000256" key="2">
    <source>
        <dbReference type="ARBA" id="ARBA00022737"/>
    </source>
</evidence>
<evidence type="ECO:0000313" key="5">
    <source>
        <dbReference type="EMBL" id="RWS30655.1"/>
    </source>
</evidence>
<keyword evidence="2" id="KW-0677">Repeat</keyword>
<dbReference type="EMBL" id="NCKV01000428">
    <property type="protein sequence ID" value="RWS30655.1"/>
    <property type="molecule type" value="Genomic_DNA"/>
</dbReference>
<dbReference type="AlphaFoldDB" id="A0A443ST12"/>
<dbReference type="Pfam" id="PF01344">
    <property type="entry name" value="Kelch_1"/>
    <property type="match status" value="1"/>
</dbReference>
<dbReference type="Proteomes" id="UP000288716">
    <property type="component" value="Unassembled WGS sequence"/>
</dbReference>
<comment type="caution">
    <text evidence="5">The sequence shown here is derived from an EMBL/GenBank/DDBJ whole genome shotgun (WGS) entry which is preliminary data.</text>
</comment>
<accession>A0A443ST12</accession>
<dbReference type="SUPFAM" id="SSF117281">
    <property type="entry name" value="Kelch motif"/>
    <property type="match status" value="1"/>
</dbReference>
<keyword evidence="6" id="KW-1185">Reference proteome</keyword>
<dbReference type="InterPro" id="IPR015915">
    <property type="entry name" value="Kelch-typ_b-propeller"/>
</dbReference>
<organism evidence="5 6">
    <name type="scientific">Leptotrombidium deliense</name>
    <dbReference type="NCBI Taxonomy" id="299467"/>
    <lineage>
        <taxon>Eukaryota</taxon>
        <taxon>Metazoa</taxon>
        <taxon>Ecdysozoa</taxon>
        <taxon>Arthropoda</taxon>
        <taxon>Chelicerata</taxon>
        <taxon>Arachnida</taxon>
        <taxon>Acari</taxon>
        <taxon>Acariformes</taxon>
        <taxon>Trombidiformes</taxon>
        <taxon>Prostigmata</taxon>
        <taxon>Anystina</taxon>
        <taxon>Parasitengona</taxon>
        <taxon>Trombiculoidea</taxon>
        <taxon>Trombiculidae</taxon>
        <taxon>Leptotrombidium</taxon>
    </lineage>
</organism>
<dbReference type="STRING" id="299467.A0A443ST12"/>
<dbReference type="Pfam" id="PF24681">
    <property type="entry name" value="Kelch_KLHDC2_KLHL20_DRC7"/>
    <property type="match status" value="1"/>
</dbReference>
<evidence type="ECO:0000313" key="6">
    <source>
        <dbReference type="Proteomes" id="UP000288716"/>
    </source>
</evidence>
<evidence type="ECO:0000256" key="3">
    <source>
        <dbReference type="ARBA" id="ARBA00038487"/>
    </source>
</evidence>
<dbReference type="GO" id="GO:0032874">
    <property type="term" value="P:positive regulation of stress-activated MAPK cascade"/>
    <property type="evidence" value="ECO:0007669"/>
    <property type="project" value="TreeGrafter"/>
</dbReference>
<dbReference type="PANTHER" id="PTHR46428:SF1">
    <property type="entry name" value="KELCH DOMAIN-CONTAINING PROTEIN 10"/>
    <property type="match status" value="1"/>
</dbReference>
<dbReference type="InterPro" id="IPR006652">
    <property type="entry name" value="Kelch_1"/>
</dbReference>
<dbReference type="PANTHER" id="PTHR46428">
    <property type="entry name" value="KELCH DOMAIN-CONTAINING PROTEIN 10"/>
    <property type="match status" value="1"/>
</dbReference>
<evidence type="ECO:0000256" key="1">
    <source>
        <dbReference type="ARBA" id="ARBA00022441"/>
    </source>
</evidence>
<name>A0A443ST12_9ACAR</name>
<evidence type="ECO:0000256" key="4">
    <source>
        <dbReference type="ARBA" id="ARBA00041041"/>
    </source>
</evidence>
<reference evidence="5 6" key="1">
    <citation type="journal article" date="2018" name="Gigascience">
        <title>Genomes of trombidid mites reveal novel predicted allergens and laterally-transferred genes associated with secondary metabolism.</title>
        <authorList>
            <person name="Dong X."/>
            <person name="Chaisiri K."/>
            <person name="Xia D."/>
            <person name="Armstrong S.D."/>
            <person name="Fang Y."/>
            <person name="Donnelly M.J."/>
            <person name="Kadowaki T."/>
            <person name="McGarry J.W."/>
            <person name="Darby A.C."/>
            <person name="Makepeace B.L."/>
        </authorList>
    </citation>
    <scope>NUCLEOTIDE SEQUENCE [LARGE SCALE GENOMIC DNA]</scope>
    <source>
        <strain evidence="5">UoL-UT</strain>
    </source>
</reference>
<dbReference type="OrthoDB" id="7676067at2759"/>
<dbReference type="InterPro" id="IPR052125">
    <property type="entry name" value="KLHDC10"/>
</dbReference>
<proteinExistence type="inferred from homology"/>
<protein>
    <recommendedName>
        <fullName evidence="4">Kelch domain-containing protein 10</fullName>
    </recommendedName>
</protein>
<gene>
    <name evidence="5" type="ORF">B4U80_10001</name>
</gene>
<sequence>MSTTELKPFRFYKINAKGNEQPSPSNVPRYVNVPKARSGHRSVTDCDGNIYSFGGYNPHVDERDEDMLNDEVWGETNPLFKELWKFNSATLTWTKLKTRGEAPIQLASHCAILVNNFMIVYGGTGIPFGANSSNQIHICNLRTLEWQLLKVNEQLSVKPEEQYGQAIVYDRHDNALYTIGGTNGLVYSIDIHKFDFKTKVWSDVWVKRGNRVGPRERYRHEAVLYNDRIYIFGGGTATTSFDFKRVPVFNLVCNEWEYLETKKDTTAIDDGFPMKRRCHGCVCVDSEVFIIGGLNNTVICKDMWKLDLETRQWTMIPYKMPLPVYFHSASVSPFAQMTIFGGVTSFHHNLRTNNLFQVWLKIPPLKEIAWNTLLANFRNTFLTKMSPVELFNLGIPLQYIQRLSTVDNEMCTHFAHAY</sequence>
<dbReference type="VEuPathDB" id="VectorBase:LDEU001385"/>
<keyword evidence="1" id="KW-0880">Kelch repeat</keyword>
<comment type="similarity">
    <text evidence="3">Belongs to the KLHDC10 family.</text>
</comment>